<dbReference type="NCBIfam" id="TIGR04183">
    <property type="entry name" value="Por_Secre_tail"/>
    <property type="match status" value="1"/>
</dbReference>
<dbReference type="Pfam" id="PF18962">
    <property type="entry name" value="Por_Secre_tail"/>
    <property type="match status" value="1"/>
</dbReference>
<evidence type="ECO:0000313" key="4">
    <source>
        <dbReference type="EMBL" id="RIJ42812.1"/>
    </source>
</evidence>
<dbReference type="Gene3D" id="2.60.40.4070">
    <property type="match status" value="1"/>
</dbReference>
<dbReference type="EMBL" id="QWGE01000001">
    <property type="protein sequence ID" value="RIJ42812.1"/>
    <property type="molecule type" value="Genomic_DNA"/>
</dbReference>
<keyword evidence="2" id="KW-0732">Signal</keyword>
<dbReference type="InterPro" id="IPR026444">
    <property type="entry name" value="Secre_tail"/>
</dbReference>
<proteinExistence type="predicted"/>
<organism evidence="4 5">
    <name type="scientific">Pontibacter oryzae</name>
    <dbReference type="NCBI Taxonomy" id="2304593"/>
    <lineage>
        <taxon>Bacteria</taxon>
        <taxon>Pseudomonadati</taxon>
        <taxon>Bacteroidota</taxon>
        <taxon>Cytophagia</taxon>
        <taxon>Cytophagales</taxon>
        <taxon>Hymenobacteraceae</taxon>
        <taxon>Pontibacter</taxon>
    </lineage>
</organism>
<feature type="compositionally biased region" description="Basic and acidic residues" evidence="1">
    <location>
        <begin position="158"/>
        <end position="171"/>
    </location>
</feature>
<feature type="signal peptide" evidence="2">
    <location>
        <begin position="1"/>
        <end position="25"/>
    </location>
</feature>
<feature type="region of interest" description="Disordered" evidence="1">
    <location>
        <begin position="158"/>
        <end position="184"/>
    </location>
</feature>
<feature type="chain" id="PRO_5017207058" evidence="2">
    <location>
        <begin position="26"/>
        <end position="292"/>
    </location>
</feature>
<evidence type="ECO:0000256" key="2">
    <source>
        <dbReference type="SAM" id="SignalP"/>
    </source>
</evidence>
<feature type="region of interest" description="Disordered" evidence="1">
    <location>
        <begin position="85"/>
        <end position="107"/>
    </location>
</feature>
<keyword evidence="5" id="KW-1185">Reference proteome</keyword>
<dbReference type="Proteomes" id="UP000266005">
    <property type="component" value="Unassembled WGS sequence"/>
</dbReference>
<comment type="caution">
    <text evidence="4">The sequence shown here is derived from an EMBL/GenBank/DDBJ whole genome shotgun (WGS) entry which is preliminary data.</text>
</comment>
<evidence type="ECO:0000313" key="5">
    <source>
        <dbReference type="Proteomes" id="UP000266005"/>
    </source>
</evidence>
<gene>
    <name evidence="4" type="ORF">D1627_02895</name>
</gene>
<evidence type="ECO:0000256" key="1">
    <source>
        <dbReference type="SAM" id="MobiDB-lite"/>
    </source>
</evidence>
<dbReference type="RefSeq" id="WP_119430694.1">
    <property type="nucleotide sequence ID" value="NZ_QWGE01000001.1"/>
</dbReference>
<accession>A0A399SKT4</accession>
<feature type="compositionally biased region" description="Basic residues" evidence="1">
    <location>
        <begin position="172"/>
        <end position="184"/>
    </location>
</feature>
<protein>
    <submittedName>
        <fullName evidence="4">T9SS C-terminal target domain-containing protein</fullName>
    </submittedName>
</protein>
<sequence>MKILRNLAFACCLVCGAMLALTAFAQRGGSDNSELRKEMQAYTQENVLPVLRQQRLEFDKQLSAADKQQVEALRKQLEELHTTQKAIFQKPEKGEPRTPLTDAQKSKLKVLREQKKQIMEAAQTLANKYDTQLLAIRDGLADEKATWAADLKAISEKHNNASEAPKAEKPGGKKHKPHARRKHHQAYHSLLRPARFILWDATQDGASEKTETMVYPNPSTGTASLAYTVAKQGNVKITLLDANGNTLRTLLNETRAKGSHQLEADLSNLASGVYYYRIETPGNSETKRIIKK</sequence>
<dbReference type="AlphaFoldDB" id="A0A399SKT4"/>
<feature type="domain" description="Secretion system C-terminal sorting" evidence="3">
    <location>
        <begin position="214"/>
        <end position="290"/>
    </location>
</feature>
<name>A0A399SKT4_9BACT</name>
<reference evidence="5" key="1">
    <citation type="submission" date="2018-08" db="EMBL/GenBank/DDBJ databases">
        <title>Mucilaginibacter sp. MYSH2.</title>
        <authorList>
            <person name="Seo T."/>
        </authorList>
    </citation>
    <scope>NUCLEOTIDE SEQUENCE [LARGE SCALE GENOMIC DNA]</scope>
    <source>
        <strain evidence="5">KIRAN</strain>
    </source>
</reference>
<evidence type="ECO:0000259" key="3">
    <source>
        <dbReference type="Pfam" id="PF18962"/>
    </source>
</evidence>
<dbReference type="OrthoDB" id="9798386at2"/>